<reference evidence="3" key="1">
    <citation type="submission" date="2025-08" db="UniProtKB">
        <authorList>
            <consortium name="Ensembl"/>
        </authorList>
    </citation>
    <scope>IDENTIFICATION</scope>
</reference>
<evidence type="ECO:0000256" key="2">
    <source>
        <dbReference type="SAM" id="SignalP"/>
    </source>
</evidence>
<feature type="chain" id="PRO_5017315252" description="Sushi domain-containing protein" evidence="2">
    <location>
        <begin position="27"/>
        <end position="118"/>
    </location>
</feature>
<proteinExistence type="predicted"/>
<dbReference type="InterPro" id="IPR035976">
    <property type="entry name" value="Sushi/SCR/CCP_sf"/>
</dbReference>
<dbReference type="SUPFAM" id="SSF57535">
    <property type="entry name" value="Complement control module/SCR domain"/>
    <property type="match status" value="1"/>
</dbReference>
<organism evidence="3 4">
    <name type="scientific">Poecilia mexicana</name>
    <dbReference type="NCBI Taxonomy" id="48701"/>
    <lineage>
        <taxon>Eukaryota</taxon>
        <taxon>Metazoa</taxon>
        <taxon>Chordata</taxon>
        <taxon>Craniata</taxon>
        <taxon>Vertebrata</taxon>
        <taxon>Euteleostomi</taxon>
        <taxon>Actinopterygii</taxon>
        <taxon>Neopterygii</taxon>
        <taxon>Teleostei</taxon>
        <taxon>Neoteleostei</taxon>
        <taxon>Acanthomorphata</taxon>
        <taxon>Ovalentaria</taxon>
        <taxon>Atherinomorphae</taxon>
        <taxon>Cyprinodontiformes</taxon>
        <taxon>Poeciliidae</taxon>
        <taxon>Poeciliinae</taxon>
        <taxon>Poecilia</taxon>
    </lineage>
</organism>
<evidence type="ECO:0000313" key="4">
    <source>
        <dbReference type="Proteomes" id="UP000261480"/>
    </source>
</evidence>
<reference evidence="3" key="2">
    <citation type="submission" date="2025-09" db="UniProtKB">
        <authorList>
            <consortium name="Ensembl"/>
        </authorList>
    </citation>
    <scope>IDENTIFICATION</scope>
</reference>
<keyword evidence="4" id="KW-1185">Reference proteome</keyword>
<evidence type="ECO:0000313" key="3">
    <source>
        <dbReference type="Ensembl" id="ENSPMEP00000032924.1"/>
    </source>
</evidence>
<keyword evidence="1" id="KW-1015">Disulfide bond</keyword>
<dbReference type="Ensembl" id="ENSPMET00000027274.1">
    <property type="protein sequence ID" value="ENSPMEP00000032924.1"/>
    <property type="gene ID" value="ENSPMEG00000021127.1"/>
</dbReference>
<protein>
    <recommendedName>
        <fullName evidence="5">Sushi domain-containing protein</fullName>
    </recommendedName>
</protein>
<feature type="signal peptide" evidence="2">
    <location>
        <begin position="1"/>
        <end position="26"/>
    </location>
</feature>
<name>A0A3B3Z057_9TELE</name>
<sequence>SWKMDPHRIVWAVMVCLLGATRLSSANCTCPKIPPKIFTVREDGCFEVKYRYKCIPGYTRKSGTSALIKCEEKNGVSQWGESNFECISKILLFLFHFFKRNLYRVIPESLISKVREMS</sequence>
<evidence type="ECO:0000256" key="1">
    <source>
        <dbReference type="ARBA" id="ARBA00023157"/>
    </source>
</evidence>
<evidence type="ECO:0008006" key="5">
    <source>
        <dbReference type="Google" id="ProtNLM"/>
    </source>
</evidence>
<dbReference type="AlphaFoldDB" id="A0A3B3Z057"/>
<accession>A0A3B3Z057</accession>
<keyword evidence="2" id="KW-0732">Signal</keyword>
<dbReference type="STRING" id="48701.ENSPMEP00000032924"/>
<dbReference type="Gene3D" id="2.20.28.230">
    <property type="match status" value="1"/>
</dbReference>
<dbReference type="Proteomes" id="UP000261480">
    <property type="component" value="Unplaced"/>
</dbReference>